<feature type="transmembrane region" description="Helical" evidence="11">
    <location>
        <begin position="351"/>
        <end position="372"/>
    </location>
</feature>
<feature type="domain" description="G-protein coupled receptors family 2 profile 2" evidence="13">
    <location>
        <begin position="135"/>
        <end position="405"/>
    </location>
</feature>
<comment type="similarity">
    <text evidence="2">Belongs to the G-protein coupled receptor 2 family.</text>
</comment>
<keyword evidence="8" id="KW-0675">Receptor</keyword>
<dbReference type="PRINTS" id="PR00249">
    <property type="entry name" value="GPCRSECRETIN"/>
</dbReference>
<organism evidence="14 15">
    <name type="scientific">Nicrophorus vespilloides</name>
    <name type="common">Boreal carrion beetle</name>
    <dbReference type="NCBI Taxonomy" id="110193"/>
    <lineage>
        <taxon>Eukaryota</taxon>
        <taxon>Metazoa</taxon>
        <taxon>Ecdysozoa</taxon>
        <taxon>Arthropoda</taxon>
        <taxon>Hexapoda</taxon>
        <taxon>Insecta</taxon>
        <taxon>Pterygota</taxon>
        <taxon>Neoptera</taxon>
        <taxon>Endopterygota</taxon>
        <taxon>Coleoptera</taxon>
        <taxon>Polyphaga</taxon>
        <taxon>Staphyliniformia</taxon>
        <taxon>Silphidae</taxon>
        <taxon>Nicrophorinae</taxon>
        <taxon>Nicrophorus</taxon>
    </lineage>
</organism>
<dbReference type="GeneID" id="108564274"/>
<keyword evidence="6" id="KW-0297">G-protein coupled receptor</keyword>
<evidence type="ECO:0000256" key="1">
    <source>
        <dbReference type="ARBA" id="ARBA00004651"/>
    </source>
</evidence>
<keyword evidence="5 11" id="KW-1133">Transmembrane helix</keyword>
<evidence type="ECO:0000256" key="4">
    <source>
        <dbReference type="ARBA" id="ARBA00022692"/>
    </source>
</evidence>
<dbReference type="Pfam" id="PF02793">
    <property type="entry name" value="HRM"/>
    <property type="match status" value="1"/>
</dbReference>
<evidence type="ECO:0000256" key="2">
    <source>
        <dbReference type="ARBA" id="ARBA00005314"/>
    </source>
</evidence>
<evidence type="ECO:0000256" key="6">
    <source>
        <dbReference type="ARBA" id="ARBA00023040"/>
    </source>
</evidence>
<name>A0ABM1MW08_NICVS</name>
<dbReference type="InterPro" id="IPR017983">
    <property type="entry name" value="GPCR_2_secretin-like_CS"/>
</dbReference>
<feature type="transmembrane region" description="Helical" evidence="11">
    <location>
        <begin position="172"/>
        <end position="191"/>
    </location>
</feature>
<evidence type="ECO:0000313" key="15">
    <source>
        <dbReference type="RefSeq" id="XP_017778758.1"/>
    </source>
</evidence>
<dbReference type="Gene3D" id="4.10.1240.10">
    <property type="entry name" value="GPCR, family 2, extracellular hormone receptor domain"/>
    <property type="match status" value="1"/>
</dbReference>
<reference evidence="15" key="1">
    <citation type="submission" date="2025-08" db="UniProtKB">
        <authorList>
            <consortium name="RefSeq"/>
        </authorList>
    </citation>
    <scope>IDENTIFICATION</scope>
    <source>
        <tissue evidence="15">Whole Larva</tissue>
    </source>
</reference>
<evidence type="ECO:0000256" key="10">
    <source>
        <dbReference type="ARBA" id="ARBA00023224"/>
    </source>
</evidence>
<comment type="subcellular location">
    <subcellularLocation>
        <location evidence="1">Cell membrane</location>
        <topology evidence="1">Multi-pass membrane protein</topology>
    </subcellularLocation>
</comment>
<dbReference type="PROSITE" id="PS00649">
    <property type="entry name" value="G_PROTEIN_RECEP_F2_1"/>
    <property type="match status" value="1"/>
</dbReference>
<dbReference type="PANTHER" id="PTHR45620:SF1">
    <property type="entry name" value="G-PROTEIN COUPLED RECEPTORS FAMILY 2 PROFILE 2 DOMAIN-CONTAINING PROTEIN"/>
    <property type="match status" value="1"/>
</dbReference>
<feature type="transmembrane region" description="Helical" evidence="11">
    <location>
        <begin position="224"/>
        <end position="242"/>
    </location>
</feature>
<feature type="transmembrane region" description="Helical" evidence="11">
    <location>
        <begin position="304"/>
        <end position="330"/>
    </location>
</feature>
<keyword evidence="7 11" id="KW-0472">Membrane</keyword>
<dbReference type="InterPro" id="IPR050332">
    <property type="entry name" value="GPCR_2"/>
</dbReference>
<dbReference type="CDD" id="cd15273">
    <property type="entry name" value="7tmB1_NPR_B7_insect-like"/>
    <property type="match status" value="1"/>
</dbReference>
<evidence type="ECO:0000256" key="11">
    <source>
        <dbReference type="SAM" id="Phobius"/>
    </source>
</evidence>
<dbReference type="InterPro" id="IPR000832">
    <property type="entry name" value="GPCR_2_secretin-like"/>
</dbReference>
<accession>A0ABM1MW08</accession>
<dbReference type="SUPFAM" id="SSF111418">
    <property type="entry name" value="Hormone receptor domain"/>
    <property type="match status" value="1"/>
</dbReference>
<dbReference type="SMART" id="SM00008">
    <property type="entry name" value="HormR"/>
    <property type="match status" value="1"/>
</dbReference>
<dbReference type="Proteomes" id="UP000695000">
    <property type="component" value="Unplaced"/>
</dbReference>
<gene>
    <name evidence="15" type="primary">LOC108564274</name>
</gene>
<evidence type="ECO:0000256" key="3">
    <source>
        <dbReference type="ARBA" id="ARBA00022475"/>
    </source>
</evidence>
<dbReference type="InterPro" id="IPR001879">
    <property type="entry name" value="GPCR_2_extracellular_dom"/>
</dbReference>
<keyword evidence="10" id="KW-0807">Transducer</keyword>
<dbReference type="PANTHER" id="PTHR45620">
    <property type="entry name" value="PDF RECEPTOR-LIKE PROTEIN-RELATED"/>
    <property type="match status" value="1"/>
</dbReference>
<feature type="transmembrane region" description="Helical" evidence="11">
    <location>
        <begin position="384"/>
        <end position="403"/>
    </location>
</feature>
<evidence type="ECO:0000256" key="9">
    <source>
        <dbReference type="ARBA" id="ARBA00023180"/>
    </source>
</evidence>
<evidence type="ECO:0000256" key="7">
    <source>
        <dbReference type="ARBA" id="ARBA00023136"/>
    </source>
</evidence>
<dbReference type="Gene3D" id="1.20.1070.10">
    <property type="entry name" value="Rhodopsin 7-helix transmembrane proteins"/>
    <property type="match status" value="1"/>
</dbReference>
<evidence type="ECO:0000259" key="12">
    <source>
        <dbReference type="PROSITE" id="PS50227"/>
    </source>
</evidence>
<proteinExistence type="inferred from homology"/>
<dbReference type="PROSITE" id="PS50227">
    <property type="entry name" value="G_PROTEIN_RECEP_F2_3"/>
    <property type="match status" value="1"/>
</dbReference>
<dbReference type="PROSITE" id="PS50261">
    <property type="entry name" value="G_PROTEIN_RECEP_F2_4"/>
    <property type="match status" value="1"/>
</dbReference>
<evidence type="ECO:0000259" key="13">
    <source>
        <dbReference type="PROSITE" id="PS50261"/>
    </source>
</evidence>
<dbReference type="SUPFAM" id="SSF81321">
    <property type="entry name" value="Family A G protein-coupled receptor-like"/>
    <property type="match status" value="1"/>
</dbReference>
<sequence length="588" mass="67152">MAKYSMENLLEGIRLANETCLQLYGNESLSSTIQTVFNKTLGVYVCPAFFDGIMCWPPTQANSTASFSCPSYFTGFDPSQNATKECLDNGMWFVNEEGKAWTNYTKCYTSEETVVEVPIKSDIAPHFITTYLPTIKIISKTGYSVSLVTLVIAFIIMFSIKKLHCPRNKLHMHLFASFIFRAFISLLKHIIFVDGVGLHSDIILKNGQKFFFVDKKYGNWGCKLIISLFQFFITANYSWILMEGLYLHNLIFRALFADSNRKITPYIIMGWGMPAVVTSVWIVTRIMLENTLCWTTHDDKKMTFLIIRIPTAISILLNLILFVRIAVVIFSKLQAHVYEEARRYQKWARSTLVLAPLFGIHYALLIGMSSWINKDEIIESIWLISDQLFASFQGFVVAILYCFMNSEVRTELKPHVHVFLTYLATNKCLKYFFPCREKYLRSARGRTSVCTTMSCSSLFNNGVNHHRNSRTRGWEFMGRNKNVNVHGNHSRSPNGAIPSEIQISFARALVDRNVDHVCRTNARSWHEGPGRWNAARCTSAGCNRDAKHYNFSSNGNIPSERSSCLEQPAKCKSETQLVSENISMLPRN</sequence>
<dbReference type="RefSeq" id="XP_017778758.1">
    <property type="nucleotide sequence ID" value="XM_017923269.1"/>
</dbReference>
<keyword evidence="14" id="KW-1185">Reference proteome</keyword>
<dbReference type="PROSITE" id="PS00650">
    <property type="entry name" value="G_PROTEIN_RECEP_F2_2"/>
    <property type="match status" value="1"/>
</dbReference>
<dbReference type="Pfam" id="PF00002">
    <property type="entry name" value="7tm_2"/>
    <property type="match status" value="1"/>
</dbReference>
<evidence type="ECO:0000256" key="8">
    <source>
        <dbReference type="ARBA" id="ARBA00023170"/>
    </source>
</evidence>
<evidence type="ECO:0000256" key="5">
    <source>
        <dbReference type="ARBA" id="ARBA00022989"/>
    </source>
</evidence>
<protein>
    <submittedName>
        <fullName evidence="15">Glucagon receptor-like isoform X1</fullName>
    </submittedName>
</protein>
<keyword evidence="4 11" id="KW-0812">Transmembrane</keyword>
<keyword evidence="9" id="KW-0325">Glycoprotein</keyword>
<feature type="transmembrane region" description="Helical" evidence="11">
    <location>
        <begin position="142"/>
        <end position="160"/>
    </location>
</feature>
<evidence type="ECO:0000313" key="14">
    <source>
        <dbReference type="Proteomes" id="UP000695000"/>
    </source>
</evidence>
<keyword evidence="3" id="KW-1003">Cell membrane</keyword>
<dbReference type="InterPro" id="IPR017981">
    <property type="entry name" value="GPCR_2-like_7TM"/>
</dbReference>
<dbReference type="InterPro" id="IPR036445">
    <property type="entry name" value="GPCR_2_extracell_dom_sf"/>
</dbReference>
<feature type="transmembrane region" description="Helical" evidence="11">
    <location>
        <begin position="263"/>
        <end position="284"/>
    </location>
</feature>
<feature type="domain" description="G-protein coupled receptors family 2 profile 1" evidence="12">
    <location>
        <begin position="19"/>
        <end position="111"/>
    </location>
</feature>